<dbReference type="KEGG" id="nall:PP769_11370"/>
<dbReference type="RefSeq" id="WP_312640175.1">
    <property type="nucleotide sequence ID" value="NZ_CP116967.1"/>
</dbReference>
<reference evidence="1 2" key="1">
    <citation type="submission" date="2023-01" db="EMBL/GenBank/DDBJ databases">
        <title>Cultivation and genomic characterization of new, ubiquitous marine nitrite-oxidizing bacteria from the Nitrospirales.</title>
        <authorList>
            <person name="Mueller A.J."/>
            <person name="Daebeler A."/>
            <person name="Herbold C.W."/>
            <person name="Kirkegaard R.H."/>
            <person name="Daims H."/>
        </authorList>
    </citation>
    <scope>NUCLEOTIDE SEQUENCE [LARGE SCALE GENOMIC DNA]</scope>
    <source>
        <strain evidence="1 2">VA</strain>
    </source>
</reference>
<accession>A0AA96JQZ6</accession>
<proteinExistence type="predicted"/>
<evidence type="ECO:0000313" key="1">
    <source>
        <dbReference type="EMBL" id="WNM56578.1"/>
    </source>
</evidence>
<keyword evidence="1" id="KW-0645">Protease</keyword>
<gene>
    <name evidence="1" type="ORF">PP769_11370</name>
</gene>
<name>A0AA96JQZ6_9BACT</name>
<dbReference type="InterPro" id="IPR009045">
    <property type="entry name" value="Zn_M74/Hedgehog-like"/>
</dbReference>
<keyword evidence="2" id="KW-1185">Reference proteome</keyword>
<dbReference type="GO" id="GO:0004180">
    <property type="term" value="F:carboxypeptidase activity"/>
    <property type="evidence" value="ECO:0007669"/>
    <property type="project" value="UniProtKB-KW"/>
</dbReference>
<keyword evidence="1" id="KW-0121">Carboxypeptidase</keyword>
<dbReference type="Gene3D" id="3.30.1380.10">
    <property type="match status" value="1"/>
</dbReference>
<organism evidence="1 2">
    <name type="scientific">Candidatus Nitrospira allomarina</name>
    <dbReference type="NCBI Taxonomy" id="3020900"/>
    <lineage>
        <taxon>Bacteria</taxon>
        <taxon>Pseudomonadati</taxon>
        <taxon>Nitrospirota</taxon>
        <taxon>Nitrospiria</taxon>
        <taxon>Nitrospirales</taxon>
        <taxon>Nitrospiraceae</taxon>
        <taxon>Nitrospira</taxon>
    </lineage>
</organism>
<sequence>MVAWCGIGFFVMVVGIHHAVAAPGSLYAPELMPFTVKIKDEVNPYRVLGVYVMPSRTIELECVFTNPASSFTVSALGGSLERHTKERWKWKAPNQKGLYPITITDTTTNSTMMLNVFVMVPFAHTSEQLNGYRIGRYQEKPLRNNSVYNRPQGFVEVTQNNRNVLVSPHFTLGQFVGKQPSGYPKYLVLRERLILKLEMILEAVNQEGIKAHTLHIMSGYRTPFYNHSIGNRTKYSRHLYGGAADIFVDVDENDQMDDINQDGKITMADAVVLADVVKKKARETWYQPFLGGLGIYGPKPHRGPFVHVDVRGFKARWTKP</sequence>
<dbReference type="Proteomes" id="UP001302719">
    <property type="component" value="Chromosome"/>
</dbReference>
<dbReference type="SUPFAM" id="SSF55166">
    <property type="entry name" value="Hedgehog/DD-peptidase"/>
    <property type="match status" value="1"/>
</dbReference>
<protein>
    <submittedName>
        <fullName evidence="1">D-Ala-D-Ala carboxypeptidase family metallohydrolase</fullName>
    </submittedName>
</protein>
<keyword evidence="1" id="KW-0378">Hydrolase</keyword>
<evidence type="ECO:0000313" key="2">
    <source>
        <dbReference type="Proteomes" id="UP001302719"/>
    </source>
</evidence>
<dbReference type="AlphaFoldDB" id="A0AA96JQZ6"/>
<dbReference type="EMBL" id="CP116967">
    <property type="protein sequence ID" value="WNM56578.1"/>
    <property type="molecule type" value="Genomic_DNA"/>
</dbReference>